<comment type="catalytic activity">
    <reaction evidence="6">
        <text>NAD(+) + H2O = ADP-D-ribose + nicotinamide + H(+)</text>
        <dbReference type="Rhea" id="RHEA:16301"/>
        <dbReference type="ChEBI" id="CHEBI:15377"/>
        <dbReference type="ChEBI" id="CHEBI:15378"/>
        <dbReference type="ChEBI" id="CHEBI:17154"/>
        <dbReference type="ChEBI" id="CHEBI:57540"/>
        <dbReference type="ChEBI" id="CHEBI:57967"/>
        <dbReference type="EC" id="3.2.2.6"/>
    </reaction>
    <physiologicalReaction direction="left-to-right" evidence="6">
        <dbReference type="Rhea" id="RHEA:16302"/>
    </physiologicalReaction>
</comment>
<dbReference type="GO" id="GO:0043531">
    <property type="term" value="F:ADP binding"/>
    <property type="evidence" value="ECO:0007669"/>
    <property type="project" value="InterPro"/>
</dbReference>
<sequence>MPDLLCYCNFIHGISRSGSGYSWVMANCNMKGWLLNGHETEVIDEVVTMIFNKLIDASSSNMEGLVGMGSRLQDMAQLLDIGSVDVRMVGIWGMAGIGKSTIAYQVYNKIYAQFDEGYCFLPNVREESQRHGLAYLQEELLSQISGGNLNKGNFNRGINFIKERLHSRKVLIVLDDVDMYEQLEVLAGNHDWFGAGSRIIITTKDKTLLNMHGVDAIYNVEGLKYNEALKGTEAVEGLVLDLSASKELHLSAGAFTEMNRLRVLRFYNVKMNGSLEYLSENELFDTTYHPWRWRAHEMQRADEMQTDCKLHLSGDLKFLSNNLRSLYWHEYPLKSLPSNFHPKKLVELNMCSSRLEHLWKGDKSFEKLKFIKLSHSQYLTRTPDFSGAPNLERLILEGCKSMVKVHPSIGALQKLIFLNLKGCKNLKSFASSIHMNSLQILTLSGCSKLKKFPEMLENMKSLRQLLLDETALRELPSSIGRLNGLVLLNLTNCKKLVSLPQSLCKLTSLQILTLAGCSELKKLPDELGSLRCLVNLNADGSGIQEVPPSITLLTNLQVLSLAGCKKRNVVFSLWSSPTVCLQLRSLLNLSSVKTLSLSDCNLSEGALPSDLSSLSSLESLDLSKNNFITIPASLNRLSQLLYLSLSHCKSLQSVPELPSTIQKVYADHCPSLETFSLSACASRKLNQLNFTFSDCFRLVENEHSDTVGAILQGIQLASSIPKFVDANKGSPVPYNDFHVIVPGSSIPEWFIHQNMGSSVTVELPPHWYKAKLMGLAVCAVFHADPIDWGYLQYSLYRGEHKYDSYMLQTWSPMKGDHVWFGYQSLVGQEDDRMWFGERSGTLKILFSGHCIKSCIVCVQPEVVVKKCGVRLAYEQGDKDGECSFPYGTIWLGEGHESESPLPITKHPVHHLC</sequence>
<comment type="caution">
    <text evidence="10">The sequence shown here is derived from an EMBL/GenBank/DDBJ whole genome shotgun (WGS) entry which is preliminary data.</text>
</comment>
<evidence type="ECO:0000259" key="9">
    <source>
        <dbReference type="Pfam" id="PF23286"/>
    </source>
</evidence>
<keyword evidence="4" id="KW-0611">Plant defense</keyword>
<evidence type="ECO:0000313" key="11">
    <source>
        <dbReference type="Proteomes" id="UP000288805"/>
    </source>
</evidence>
<accession>A0A438DQT4</accession>
<dbReference type="InterPro" id="IPR011713">
    <property type="entry name" value="Leu-rich_rpt_3"/>
</dbReference>
<reference evidence="10 11" key="1">
    <citation type="journal article" date="2018" name="PLoS Genet.">
        <title>Population sequencing reveals clonal diversity and ancestral inbreeding in the grapevine cultivar Chardonnay.</title>
        <authorList>
            <person name="Roach M.J."/>
            <person name="Johnson D.L."/>
            <person name="Bohlmann J."/>
            <person name="van Vuuren H.J."/>
            <person name="Jones S.J."/>
            <person name="Pretorius I.S."/>
            <person name="Schmidt S.A."/>
            <person name="Borneman A.R."/>
        </authorList>
    </citation>
    <scope>NUCLEOTIDE SEQUENCE [LARGE SCALE GENOMIC DNA]</scope>
    <source>
        <strain evidence="11">cv. Chardonnay</strain>
        <tissue evidence="10">Leaf</tissue>
    </source>
</reference>
<keyword evidence="3" id="KW-0677">Repeat</keyword>
<evidence type="ECO:0000259" key="7">
    <source>
        <dbReference type="Pfam" id="PF00931"/>
    </source>
</evidence>
<dbReference type="SMART" id="SM00369">
    <property type="entry name" value="LRR_TYP"/>
    <property type="match status" value="3"/>
</dbReference>
<dbReference type="InterPro" id="IPR058546">
    <property type="entry name" value="RPS4B/Roq1-like_LRR"/>
</dbReference>
<dbReference type="InterPro" id="IPR003591">
    <property type="entry name" value="Leu-rich_rpt_typical-subtyp"/>
</dbReference>
<dbReference type="InterPro" id="IPR044974">
    <property type="entry name" value="Disease_R_plants"/>
</dbReference>
<dbReference type="InterPro" id="IPR001611">
    <property type="entry name" value="Leu-rich_rpt"/>
</dbReference>
<dbReference type="PANTHER" id="PTHR11017:SF573">
    <property type="entry name" value="ADP-RIBOSYL CYCLASE_CYCLIC ADP-RIBOSE HYDROLASE"/>
    <property type="match status" value="1"/>
</dbReference>
<dbReference type="SUPFAM" id="SSF52540">
    <property type="entry name" value="P-loop containing nucleoside triphosphate hydrolases"/>
    <property type="match status" value="1"/>
</dbReference>
<dbReference type="EMBL" id="QGNW01001523">
    <property type="protein sequence ID" value="RVW37837.1"/>
    <property type="molecule type" value="Genomic_DNA"/>
</dbReference>
<dbReference type="InterPro" id="IPR027417">
    <property type="entry name" value="P-loop_NTPase"/>
</dbReference>
<feature type="domain" description="C-JID" evidence="8">
    <location>
        <begin position="741"/>
        <end position="875"/>
    </location>
</feature>
<dbReference type="PRINTS" id="PR00364">
    <property type="entry name" value="DISEASERSIST"/>
</dbReference>
<dbReference type="GO" id="GO:0006952">
    <property type="term" value="P:defense response"/>
    <property type="evidence" value="ECO:0007669"/>
    <property type="project" value="InterPro"/>
</dbReference>
<dbReference type="AlphaFoldDB" id="A0A438DQT4"/>
<organism evidence="10 11">
    <name type="scientific">Vitis vinifera</name>
    <name type="common">Grape</name>
    <dbReference type="NCBI Taxonomy" id="29760"/>
    <lineage>
        <taxon>Eukaryota</taxon>
        <taxon>Viridiplantae</taxon>
        <taxon>Streptophyta</taxon>
        <taxon>Embryophyta</taxon>
        <taxon>Tracheophyta</taxon>
        <taxon>Spermatophyta</taxon>
        <taxon>Magnoliopsida</taxon>
        <taxon>eudicotyledons</taxon>
        <taxon>Gunneridae</taxon>
        <taxon>Pentapetalae</taxon>
        <taxon>rosids</taxon>
        <taxon>Vitales</taxon>
        <taxon>Vitaceae</taxon>
        <taxon>Viteae</taxon>
        <taxon>Vitis</taxon>
    </lineage>
</organism>
<evidence type="ECO:0000259" key="8">
    <source>
        <dbReference type="Pfam" id="PF20160"/>
    </source>
</evidence>
<dbReference type="Pfam" id="PF23286">
    <property type="entry name" value="LRR_13"/>
    <property type="match status" value="1"/>
</dbReference>
<dbReference type="EC" id="3.2.2.6" evidence="1"/>
<dbReference type="Gene3D" id="3.40.50.300">
    <property type="entry name" value="P-loop containing nucleotide triphosphate hydrolases"/>
    <property type="match status" value="1"/>
</dbReference>
<dbReference type="Pfam" id="PF00931">
    <property type="entry name" value="NB-ARC"/>
    <property type="match status" value="1"/>
</dbReference>
<gene>
    <name evidence="10" type="primary">DSC1_0</name>
    <name evidence="10" type="ORF">CK203_087905</name>
</gene>
<dbReference type="PROSITE" id="PS51450">
    <property type="entry name" value="LRR"/>
    <property type="match status" value="1"/>
</dbReference>
<dbReference type="Proteomes" id="UP000288805">
    <property type="component" value="Unassembled WGS sequence"/>
</dbReference>
<evidence type="ECO:0000256" key="4">
    <source>
        <dbReference type="ARBA" id="ARBA00022821"/>
    </source>
</evidence>
<dbReference type="InterPro" id="IPR032675">
    <property type="entry name" value="LRR_dom_sf"/>
</dbReference>
<dbReference type="Pfam" id="PF07725">
    <property type="entry name" value="LRR_3"/>
    <property type="match status" value="1"/>
</dbReference>
<dbReference type="Pfam" id="PF20160">
    <property type="entry name" value="C-JID"/>
    <property type="match status" value="1"/>
</dbReference>
<proteinExistence type="predicted"/>
<feature type="domain" description="NB-ARC" evidence="7">
    <location>
        <begin position="83"/>
        <end position="230"/>
    </location>
</feature>
<dbReference type="Pfam" id="PF00560">
    <property type="entry name" value="LRR_1"/>
    <property type="match status" value="2"/>
</dbReference>
<dbReference type="PANTHER" id="PTHR11017">
    <property type="entry name" value="LEUCINE-RICH REPEAT-CONTAINING PROTEIN"/>
    <property type="match status" value="1"/>
</dbReference>
<feature type="domain" description="Disease resistance protein RPS4B/Roq1-like leucine-rich repeats" evidence="9">
    <location>
        <begin position="435"/>
        <end position="521"/>
    </location>
</feature>
<evidence type="ECO:0000256" key="5">
    <source>
        <dbReference type="ARBA" id="ARBA00023027"/>
    </source>
</evidence>
<evidence type="ECO:0000256" key="3">
    <source>
        <dbReference type="ARBA" id="ARBA00022737"/>
    </source>
</evidence>
<keyword evidence="5" id="KW-0520">NAD</keyword>
<dbReference type="GO" id="GO:0061809">
    <property type="term" value="F:NAD+ nucleosidase activity, cyclic ADP-ribose generating"/>
    <property type="evidence" value="ECO:0007669"/>
    <property type="project" value="UniProtKB-EC"/>
</dbReference>
<dbReference type="SUPFAM" id="SSF52047">
    <property type="entry name" value="RNI-like"/>
    <property type="match status" value="1"/>
</dbReference>
<evidence type="ECO:0000256" key="1">
    <source>
        <dbReference type="ARBA" id="ARBA00011982"/>
    </source>
</evidence>
<protein>
    <recommendedName>
        <fullName evidence="1">ADP-ribosyl cyclase/cyclic ADP-ribose hydrolase</fullName>
        <ecNumber evidence="1">3.2.2.6</ecNumber>
    </recommendedName>
</protein>
<keyword evidence="2" id="KW-0433">Leucine-rich repeat</keyword>
<name>A0A438DQT4_VITVI</name>
<dbReference type="Gene3D" id="3.80.10.10">
    <property type="entry name" value="Ribonuclease Inhibitor"/>
    <property type="match status" value="3"/>
</dbReference>
<dbReference type="InterPro" id="IPR002182">
    <property type="entry name" value="NB-ARC"/>
</dbReference>
<evidence type="ECO:0000256" key="6">
    <source>
        <dbReference type="ARBA" id="ARBA00047304"/>
    </source>
</evidence>
<evidence type="ECO:0000256" key="2">
    <source>
        <dbReference type="ARBA" id="ARBA00022614"/>
    </source>
</evidence>
<evidence type="ECO:0000313" key="10">
    <source>
        <dbReference type="EMBL" id="RVW37837.1"/>
    </source>
</evidence>
<dbReference type="InterPro" id="IPR045344">
    <property type="entry name" value="C-JID"/>
</dbReference>